<dbReference type="GO" id="GO:0004352">
    <property type="term" value="F:glutamate dehydrogenase (NAD+) activity"/>
    <property type="evidence" value="ECO:0007669"/>
    <property type="project" value="TreeGrafter"/>
</dbReference>
<dbReference type="Pfam" id="PF00208">
    <property type="entry name" value="ELFV_dehydrog"/>
    <property type="match status" value="1"/>
</dbReference>
<dbReference type="PANTHER" id="PTHR11606">
    <property type="entry name" value="GLUTAMATE DEHYDROGENASE"/>
    <property type="match status" value="1"/>
</dbReference>
<evidence type="ECO:0000256" key="1">
    <source>
        <dbReference type="ARBA" id="ARBA00006382"/>
    </source>
</evidence>
<dbReference type="PANTHER" id="PTHR11606:SF13">
    <property type="entry name" value="GLUTAMATE DEHYDROGENASE 1, MITOCHONDRIAL"/>
    <property type="match status" value="1"/>
</dbReference>
<dbReference type="Pfam" id="PF02812">
    <property type="entry name" value="ELFV_dehydrog_N"/>
    <property type="match status" value="1"/>
</dbReference>
<dbReference type="EMBL" id="BQKE01000001">
    <property type="protein sequence ID" value="GJM60768.1"/>
    <property type="molecule type" value="Genomic_DNA"/>
</dbReference>
<dbReference type="InterPro" id="IPR036291">
    <property type="entry name" value="NAD(P)-bd_dom_sf"/>
</dbReference>
<dbReference type="Gene3D" id="3.40.50.720">
    <property type="entry name" value="NAD(P)-binding Rossmann-like Domain"/>
    <property type="match status" value="1"/>
</dbReference>
<sequence>MVPKSTINRTQMKSLLTQFEERKPEIVFEWHDTETEAKGWVVINSLRGGAAGGGTRMRKGLDKREVESLAKTMEIKFTVSGPAIGGAKSGIDFDPKDPRKDEVLRRWYKAVTPLLKSYYGTGGDLNVDEINEVIPITEDYGLWHPQEGIVNGHHQANEPQKIKKLGQLRQGVKKVIEDPAFSPEVSRKYTVSDMITGFGVAEAVRHYYHIWNGDFRGKRAIIQGWGNVGAAAGFYLAKMGVKIVGIIDKHGGLLQKDGFTLTEIQDLYLDRKGNQLAHSGIIPFEKINQEIWKMGAEIFIPAAASRLVNKSNIDELIKGGLEVISCGANVPFQDEEIFMGATARYADQRVSVIPDFIANCGMARVFAFLMEGEVELTDHNIFLDTSNTVKNALEELHSQVQSGTNMSNKGLELAIKKLL</sequence>
<dbReference type="AlphaFoldDB" id="A0AAN4VXI0"/>
<comment type="caution">
    <text evidence="4">The sequence shown here is derived from an EMBL/GenBank/DDBJ whole genome shotgun (WGS) entry which is preliminary data.</text>
</comment>
<protein>
    <submittedName>
        <fullName evidence="4">Amino acid dehydrogenase</fullName>
    </submittedName>
</protein>
<dbReference type="SMART" id="SM00839">
    <property type="entry name" value="ELFV_dehydrog"/>
    <property type="match status" value="1"/>
</dbReference>
<organism evidence="4 5">
    <name type="scientific">Persicobacter diffluens</name>
    <dbReference type="NCBI Taxonomy" id="981"/>
    <lineage>
        <taxon>Bacteria</taxon>
        <taxon>Pseudomonadati</taxon>
        <taxon>Bacteroidota</taxon>
        <taxon>Cytophagia</taxon>
        <taxon>Cytophagales</taxon>
        <taxon>Persicobacteraceae</taxon>
        <taxon>Persicobacter</taxon>
    </lineage>
</organism>
<dbReference type="SUPFAM" id="SSF51735">
    <property type="entry name" value="NAD(P)-binding Rossmann-fold domains"/>
    <property type="match status" value="1"/>
</dbReference>
<gene>
    <name evidence="4" type="ORF">PEDI_13200</name>
</gene>
<proteinExistence type="inferred from homology"/>
<dbReference type="SUPFAM" id="SSF53223">
    <property type="entry name" value="Aminoacid dehydrogenase-like, N-terminal domain"/>
    <property type="match status" value="1"/>
</dbReference>
<comment type="similarity">
    <text evidence="1">Belongs to the Glu/Leu/Phe/Val dehydrogenases family.</text>
</comment>
<keyword evidence="5" id="KW-1185">Reference proteome</keyword>
<dbReference type="GO" id="GO:0006538">
    <property type="term" value="P:L-glutamate catabolic process"/>
    <property type="evidence" value="ECO:0007669"/>
    <property type="project" value="TreeGrafter"/>
</dbReference>
<name>A0AAN4VXI0_9BACT</name>
<accession>A0AAN4VXI0</accession>
<evidence type="ECO:0000313" key="4">
    <source>
        <dbReference type="EMBL" id="GJM60768.1"/>
    </source>
</evidence>
<dbReference type="Proteomes" id="UP001310022">
    <property type="component" value="Unassembled WGS sequence"/>
</dbReference>
<evidence type="ECO:0000313" key="5">
    <source>
        <dbReference type="Proteomes" id="UP001310022"/>
    </source>
</evidence>
<feature type="domain" description="Glutamate/phenylalanine/leucine/valine/L-tryptophan dehydrogenase C-terminal" evidence="3">
    <location>
        <begin position="192"/>
        <end position="419"/>
    </location>
</feature>
<keyword evidence="2" id="KW-0560">Oxidoreductase</keyword>
<evidence type="ECO:0000256" key="2">
    <source>
        <dbReference type="ARBA" id="ARBA00023002"/>
    </source>
</evidence>
<reference evidence="4 5" key="1">
    <citation type="submission" date="2021-12" db="EMBL/GenBank/DDBJ databases">
        <title>Genome sequencing of bacteria with rrn-lacking chromosome and rrn-plasmid.</title>
        <authorList>
            <person name="Anda M."/>
            <person name="Iwasaki W."/>
        </authorList>
    </citation>
    <scope>NUCLEOTIDE SEQUENCE [LARGE SCALE GENOMIC DNA]</scope>
    <source>
        <strain evidence="4 5">NBRC 15940</strain>
    </source>
</reference>
<evidence type="ECO:0000259" key="3">
    <source>
        <dbReference type="SMART" id="SM00839"/>
    </source>
</evidence>
<dbReference type="InterPro" id="IPR006096">
    <property type="entry name" value="Glu/Leu/Phe/Val/Trp_DH_C"/>
</dbReference>
<dbReference type="InterPro" id="IPR006097">
    <property type="entry name" value="Glu/Leu/Phe/Val/Trp_DH_dimer"/>
</dbReference>
<dbReference type="Gene3D" id="3.40.50.10860">
    <property type="entry name" value="Leucine Dehydrogenase, chain A, domain 1"/>
    <property type="match status" value="1"/>
</dbReference>
<dbReference type="InterPro" id="IPR046346">
    <property type="entry name" value="Aminoacid_DH-like_N_sf"/>
</dbReference>